<proteinExistence type="predicted"/>
<dbReference type="AlphaFoldDB" id="A9KEF4"/>
<dbReference type="Proteomes" id="UP000008555">
    <property type="component" value="Chromosome"/>
</dbReference>
<accession>A9KEF4</accession>
<dbReference type="RefSeq" id="WP_011997189.1">
    <property type="nucleotide sequence ID" value="NC_009727.1"/>
</dbReference>
<dbReference type="EMBL" id="CP000733">
    <property type="protein sequence ID" value="ABS78159.1"/>
    <property type="molecule type" value="Genomic_DNA"/>
</dbReference>
<dbReference type="HOGENOM" id="CLU_1394288_0_0_6"/>
<organism evidence="1 2">
    <name type="scientific">Coxiella burnetii (strain Dugway 5J108-111)</name>
    <dbReference type="NCBI Taxonomy" id="434922"/>
    <lineage>
        <taxon>Bacteria</taxon>
        <taxon>Pseudomonadati</taxon>
        <taxon>Pseudomonadota</taxon>
        <taxon>Gammaproteobacteria</taxon>
        <taxon>Legionellales</taxon>
        <taxon>Coxiellaceae</taxon>
        <taxon>Coxiella</taxon>
    </lineage>
</organism>
<name>A9KEF4_COXBN</name>
<evidence type="ECO:0000313" key="2">
    <source>
        <dbReference type="Proteomes" id="UP000008555"/>
    </source>
</evidence>
<gene>
    <name evidence="1" type="ordered locus">CBUD_1636</name>
</gene>
<dbReference type="KEGG" id="cbd:CBUD_1636"/>
<sequence length="195" mass="22497">MPFKLERWFEMQNSGEVTQIGYCWENRPSIGGLFNFSPKTKEGVEKLEIDMSVIKVEEPTEGSVEINGQYFRVKEKKLKNYRELIQYLEEVRTRWQFLRTEGLTCEKVRTVLEFLNAKKNGGKYSFKELYKKALSEFRDSLQAIGGRTYPGGSLGNCLIKIGCRINKTFKKTYENDKTLDHQLLSSLGESLGPLA</sequence>
<reference evidence="1 2" key="1">
    <citation type="journal article" date="2009" name="Infect. Immun.">
        <title>Comparative genomics reveal extensive transposon-mediated genomic plasticity and diversity among potential effector proteins within the genus Coxiella.</title>
        <authorList>
            <person name="Beare P.A."/>
            <person name="Unsworth N."/>
            <person name="Andoh M."/>
            <person name="Voth D.E."/>
            <person name="Omsland A."/>
            <person name="Gilk S.D."/>
            <person name="Williams K.P."/>
            <person name="Sobral B.W."/>
            <person name="Kupko J.J.III."/>
            <person name="Porcella S.F."/>
            <person name="Samuel J.E."/>
            <person name="Heinzen R.A."/>
        </authorList>
    </citation>
    <scope>NUCLEOTIDE SEQUENCE [LARGE SCALE GENOMIC DNA]</scope>
    <source>
        <strain evidence="1 2">Dugway 5J108-111</strain>
    </source>
</reference>
<evidence type="ECO:0000313" key="1">
    <source>
        <dbReference type="EMBL" id="ABS78159.1"/>
    </source>
</evidence>
<protein>
    <submittedName>
        <fullName evidence="1">Uncharacterized protein</fullName>
    </submittedName>
</protein>